<evidence type="ECO:0000313" key="2">
    <source>
        <dbReference type="Proteomes" id="UP001194468"/>
    </source>
</evidence>
<dbReference type="Gene3D" id="1.10.510.10">
    <property type="entry name" value="Transferase(Phosphotransferase) domain 1"/>
    <property type="match status" value="1"/>
</dbReference>
<accession>A0AAD4G8U4</accession>
<reference evidence="1" key="1">
    <citation type="submission" date="2019-10" db="EMBL/GenBank/DDBJ databases">
        <authorList>
            <consortium name="DOE Joint Genome Institute"/>
            <person name="Kuo A."/>
            <person name="Miyauchi S."/>
            <person name="Kiss E."/>
            <person name="Drula E."/>
            <person name="Kohler A."/>
            <person name="Sanchez-Garcia M."/>
            <person name="Andreopoulos B."/>
            <person name="Barry K.W."/>
            <person name="Bonito G."/>
            <person name="Buee M."/>
            <person name="Carver A."/>
            <person name="Chen C."/>
            <person name="Cichocki N."/>
            <person name="Clum A."/>
            <person name="Culley D."/>
            <person name="Crous P.W."/>
            <person name="Fauchery L."/>
            <person name="Girlanda M."/>
            <person name="Hayes R."/>
            <person name="Keri Z."/>
            <person name="LaButti K."/>
            <person name="Lipzen A."/>
            <person name="Lombard V."/>
            <person name="Magnuson J."/>
            <person name="Maillard F."/>
            <person name="Morin E."/>
            <person name="Murat C."/>
            <person name="Nolan M."/>
            <person name="Ohm R."/>
            <person name="Pangilinan J."/>
            <person name="Pereira M."/>
            <person name="Perotto S."/>
            <person name="Peter M."/>
            <person name="Riley R."/>
            <person name="Sitrit Y."/>
            <person name="Stielow B."/>
            <person name="Szollosi G."/>
            <person name="Zifcakova L."/>
            <person name="Stursova M."/>
            <person name="Spatafora J.W."/>
            <person name="Tedersoo L."/>
            <person name="Vaario L.-M."/>
            <person name="Yamada A."/>
            <person name="Yan M."/>
            <person name="Wang P."/>
            <person name="Xu J."/>
            <person name="Bruns T."/>
            <person name="Baldrian P."/>
            <person name="Vilgalys R."/>
            <person name="Henrissat B."/>
            <person name="Grigoriev I.V."/>
            <person name="Hibbett D."/>
            <person name="Nagy L.G."/>
            <person name="Martin F.M."/>
        </authorList>
    </citation>
    <scope>NUCLEOTIDE SEQUENCE</scope>
    <source>
        <strain evidence="1">BED1</strain>
    </source>
</reference>
<proteinExistence type="predicted"/>
<dbReference type="Proteomes" id="UP001194468">
    <property type="component" value="Unassembled WGS sequence"/>
</dbReference>
<dbReference type="EMBL" id="WHUW01000081">
    <property type="protein sequence ID" value="KAF8427159.1"/>
    <property type="molecule type" value="Genomic_DNA"/>
</dbReference>
<keyword evidence="2" id="KW-1185">Reference proteome</keyword>
<comment type="caution">
    <text evidence="1">The sequence shown here is derived from an EMBL/GenBank/DDBJ whole genome shotgun (WGS) entry which is preliminary data.</text>
</comment>
<reference evidence="1" key="2">
    <citation type="journal article" date="2020" name="Nat. Commun.">
        <title>Large-scale genome sequencing of mycorrhizal fungi provides insights into the early evolution of symbiotic traits.</title>
        <authorList>
            <person name="Miyauchi S."/>
            <person name="Kiss E."/>
            <person name="Kuo A."/>
            <person name="Drula E."/>
            <person name="Kohler A."/>
            <person name="Sanchez-Garcia M."/>
            <person name="Morin E."/>
            <person name="Andreopoulos B."/>
            <person name="Barry K.W."/>
            <person name="Bonito G."/>
            <person name="Buee M."/>
            <person name="Carver A."/>
            <person name="Chen C."/>
            <person name="Cichocki N."/>
            <person name="Clum A."/>
            <person name="Culley D."/>
            <person name="Crous P.W."/>
            <person name="Fauchery L."/>
            <person name="Girlanda M."/>
            <person name="Hayes R.D."/>
            <person name="Keri Z."/>
            <person name="LaButti K."/>
            <person name="Lipzen A."/>
            <person name="Lombard V."/>
            <person name="Magnuson J."/>
            <person name="Maillard F."/>
            <person name="Murat C."/>
            <person name="Nolan M."/>
            <person name="Ohm R.A."/>
            <person name="Pangilinan J."/>
            <person name="Pereira M.F."/>
            <person name="Perotto S."/>
            <person name="Peter M."/>
            <person name="Pfister S."/>
            <person name="Riley R."/>
            <person name="Sitrit Y."/>
            <person name="Stielow J.B."/>
            <person name="Szollosi G."/>
            <person name="Zifcakova L."/>
            <person name="Stursova M."/>
            <person name="Spatafora J.W."/>
            <person name="Tedersoo L."/>
            <person name="Vaario L.M."/>
            <person name="Yamada A."/>
            <person name="Yan M."/>
            <person name="Wang P."/>
            <person name="Xu J."/>
            <person name="Bruns T."/>
            <person name="Baldrian P."/>
            <person name="Vilgalys R."/>
            <person name="Dunand C."/>
            <person name="Henrissat B."/>
            <person name="Grigoriev I.V."/>
            <person name="Hibbett D."/>
            <person name="Nagy L.G."/>
            <person name="Martin F.M."/>
        </authorList>
    </citation>
    <scope>NUCLEOTIDE SEQUENCE</scope>
    <source>
        <strain evidence="1">BED1</strain>
    </source>
</reference>
<gene>
    <name evidence="1" type="ORF">L210DRAFT_3765094</name>
</gene>
<sequence length="701" mass="78316">MSSDLTLYYYYLRYGRLTPARVKVPPDATVDHCKELILRDSKSESPTSLADLYRVPEEHAMNVTLGAVSISNLGPPLVFDLTMQDIFGLCPQRNRLHLVLVDRGVPLTVNFWIPNIQDFLPVRVDAKENESVDSFLPLIKEVDPTLKGEVDFAFYKTPYIKREELLDTATKDQPLHNFSELFSAFNDIPFSKFPCVTVEAVHPKRKHELSQGNTAECTKRQKFTAVAPSSIGDSYYRSIQCQSRERIFDYRRPAGYTGELPEAHLPPIEVLFGGFGRFLEIWRAASATHFKPDSGTLHIHIDEFVTAMSRVYVDELERRTETLAILNKIFPQKDSRRAIVPAEIPRPGGSRACVGSPPRIDGLSCYRDIPCILVELKNEGPTKAIAIAELVACYKLRVDGLCDAKPVAVNGSRLPTLGITIIGPTITFFALASVLSPVYVPLTTGLWCLPIECGGSDRYQLYAAFKAATVLLECIDEEAKRICDGPGVPASIERPMLPQLDRLRRYRDSLSPAPTGDSSSSQYIEFQMKEFIAKDVKRHVYLASSSSGDLVIKLTRSYSPELHAFCARFGHAPKLYAYERLPGGIIAIAMEYVNGEMLAPTSDPALQVKWITTLQGIVGNMHENEFVHGDLRPPNIMVVKDEVMLLDFDWGGKVGEARYPPVRLHPQLEEGRSMSSVDITKEDDDRVLKGTINYVRGGDDK</sequence>
<dbReference type="AlphaFoldDB" id="A0AAD4G8U4"/>
<dbReference type="InterPro" id="IPR011009">
    <property type="entry name" value="Kinase-like_dom_sf"/>
</dbReference>
<evidence type="ECO:0000313" key="1">
    <source>
        <dbReference type="EMBL" id="KAF8427159.1"/>
    </source>
</evidence>
<evidence type="ECO:0008006" key="3">
    <source>
        <dbReference type="Google" id="ProtNLM"/>
    </source>
</evidence>
<organism evidence="1 2">
    <name type="scientific">Boletus edulis BED1</name>
    <dbReference type="NCBI Taxonomy" id="1328754"/>
    <lineage>
        <taxon>Eukaryota</taxon>
        <taxon>Fungi</taxon>
        <taxon>Dikarya</taxon>
        <taxon>Basidiomycota</taxon>
        <taxon>Agaricomycotina</taxon>
        <taxon>Agaricomycetes</taxon>
        <taxon>Agaricomycetidae</taxon>
        <taxon>Boletales</taxon>
        <taxon>Boletineae</taxon>
        <taxon>Boletaceae</taxon>
        <taxon>Boletoideae</taxon>
        <taxon>Boletus</taxon>
    </lineage>
</organism>
<name>A0AAD4G8U4_BOLED</name>
<protein>
    <recommendedName>
        <fullName evidence="3">Protein kinase domain-containing protein</fullName>
    </recommendedName>
</protein>
<dbReference type="SUPFAM" id="SSF56112">
    <property type="entry name" value="Protein kinase-like (PK-like)"/>
    <property type="match status" value="1"/>
</dbReference>